<evidence type="ECO:0000259" key="2">
    <source>
        <dbReference type="Pfam" id="PF25534"/>
    </source>
</evidence>
<dbReference type="AlphaFoldDB" id="A0A9P9ILW7"/>
<dbReference type="Proteomes" id="UP000700596">
    <property type="component" value="Unassembled WGS sequence"/>
</dbReference>
<comment type="caution">
    <text evidence="3">The sequence shown here is derived from an EMBL/GenBank/DDBJ whole genome shotgun (WGS) entry which is preliminary data.</text>
</comment>
<accession>A0A9P9ILW7</accession>
<sequence length="119" mass="13495">MATLLKCPGLEVDVWVDNSPLRKYDDHDKEEPASNTMTKYIESKSGARYNALFEVRGPFPLSKQVKAQLYIDGAKPKSIEQEMKRPADDEEGADSDRAGDVSSKHIKREPSDENEHRFL</sequence>
<evidence type="ECO:0000313" key="3">
    <source>
        <dbReference type="EMBL" id="KAH7125267.1"/>
    </source>
</evidence>
<reference evidence="3" key="1">
    <citation type="journal article" date="2021" name="Nat. Commun.">
        <title>Genetic determinants of endophytism in the Arabidopsis root mycobiome.</title>
        <authorList>
            <person name="Mesny F."/>
            <person name="Miyauchi S."/>
            <person name="Thiergart T."/>
            <person name="Pickel B."/>
            <person name="Atanasova L."/>
            <person name="Karlsson M."/>
            <person name="Huettel B."/>
            <person name="Barry K.W."/>
            <person name="Haridas S."/>
            <person name="Chen C."/>
            <person name="Bauer D."/>
            <person name="Andreopoulos W."/>
            <person name="Pangilinan J."/>
            <person name="LaButti K."/>
            <person name="Riley R."/>
            <person name="Lipzen A."/>
            <person name="Clum A."/>
            <person name="Drula E."/>
            <person name="Henrissat B."/>
            <person name="Kohler A."/>
            <person name="Grigoriev I.V."/>
            <person name="Martin F.M."/>
            <person name="Hacquard S."/>
        </authorList>
    </citation>
    <scope>NUCLEOTIDE SEQUENCE</scope>
    <source>
        <strain evidence="3">MPI-CAGE-CH-0243</strain>
    </source>
</reference>
<feature type="domain" description="DUF7918" evidence="2">
    <location>
        <begin position="9"/>
        <end position="89"/>
    </location>
</feature>
<dbReference type="InterPro" id="IPR057678">
    <property type="entry name" value="DUF7918"/>
</dbReference>
<keyword evidence="4" id="KW-1185">Reference proteome</keyword>
<dbReference type="PANTHER" id="PTHR36223">
    <property type="entry name" value="BETA-LACTAMASE-TYPE TRANSPEPTIDASE FOLD DOMAIN CONTAINING PROTEIN"/>
    <property type="match status" value="1"/>
</dbReference>
<gene>
    <name evidence="3" type="ORF">B0J11DRAFT_579829</name>
</gene>
<proteinExistence type="predicted"/>
<feature type="compositionally biased region" description="Basic and acidic residues" evidence="1">
    <location>
        <begin position="94"/>
        <end position="119"/>
    </location>
</feature>
<dbReference type="OrthoDB" id="3364132at2759"/>
<feature type="region of interest" description="Disordered" evidence="1">
    <location>
        <begin position="73"/>
        <end position="119"/>
    </location>
</feature>
<feature type="compositionally biased region" description="Basic and acidic residues" evidence="1">
    <location>
        <begin position="74"/>
        <end position="87"/>
    </location>
</feature>
<dbReference type="EMBL" id="JAGMWT010000007">
    <property type="protein sequence ID" value="KAH7125267.1"/>
    <property type="molecule type" value="Genomic_DNA"/>
</dbReference>
<evidence type="ECO:0000256" key="1">
    <source>
        <dbReference type="SAM" id="MobiDB-lite"/>
    </source>
</evidence>
<protein>
    <recommendedName>
        <fullName evidence="2">DUF7918 domain-containing protein</fullName>
    </recommendedName>
</protein>
<dbReference type="Pfam" id="PF25534">
    <property type="entry name" value="DUF7918"/>
    <property type="match status" value="1"/>
</dbReference>
<evidence type="ECO:0000313" key="4">
    <source>
        <dbReference type="Proteomes" id="UP000700596"/>
    </source>
</evidence>
<name>A0A9P9ILW7_9PLEO</name>
<organism evidence="3 4">
    <name type="scientific">Dendryphion nanum</name>
    <dbReference type="NCBI Taxonomy" id="256645"/>
    <lineage>
        <taxon>Eukaryota</taxon>
        <taxon>Fungi</taxon>
        <taxon>Dikarya</taxon>
        <taxon>Ascomycota</taxon>
        <taxon>Pezizomycotina</taxon>
        <taxon>Dothideomycetes</taxon>
        <taxon>Pleosporomycetidae</taxon>
        <taxon>Pleosporales</taxon>
        <taxon>Torulaceae</taxon>
        <taxon>Dendryphion</taxon>
    </lineage>
</organism>
<dbReference type="PANTHER" id="PTHR36223:SF1">
    <property type="entry name" value="TRANSCRIPTION ELONGATION FACTOR EAF N-TERMINAL DOMAIN-CONTAINING PROTEIN"/>
    <property type="match status" value="1"/>
</dbReference>